<dbReference type="PIRSF" id="PIRSF015582">
    <property type="entry name" value="Cit_lyase_B"/>
    <property type="match status" value="1"/>
</dbReference>
<dbReference type="InterPro" id="IPR015813">
    <property type="entry name" value="Pyrv/PenolPyrv_kinase-like_dom"/>
</dbReference>
<dbReference type="InterPro" id="IPR005000">
    <property type="entry name" value="Aldolase/citrate-lyase_domain"/>
</dbReference>
<evidence type="ECO:0000256" key="3">
    <source>
        <dbReference type="ARBA" id="ARBA00022842"/>
    </source>
</evidence>
<evidence type="ECO:0000256" key="4">
    <source>
        <dbReference type="PIRSR" id="PIRSR015582-1"/>
    </source>
</evidence>
<dbReference type="GO" id="GO:0006107">
    <property type="term" value="P:oxaloacetate metabolic process"/>
    <property type="evidence" value="ECO:0007669"/>
    <property type="project" value="TreeGrafter"/>
</dbReference>
<protein>
    <submittedName>
        <fullName evidence="7">Citrate lyase subunit beta / citryl-CoA lyase</fullName>
    </submittedName>
</protein>
<dbReference type="PANTHER" id="PTHR32308">
    <property type="entry name" value="LYASE BETA SUBUNIT, PUTATIVE (AFU_ORTHOLOGUE AFUA_4G13030)-RELATED"/>
    <property type="match status" value="1"/>
</dbReference>
<organism evidence="7 8">
    <name type="scientific">Brevibacillus centrosporus</name>
    <dbReference type="NCBI Taxonomy" id="54910"/>
    <lineage>
        <taxon>Bacteria</taxon>
        <taxon>Bacillati</taxon>
        <taxon>Bacillota</taxon>
        <taxon>Bacilli</taxon>
        <taxon>Bacillales</taxon>
        <taxon>Paenibacillaceae</taxon>
        <taxon>Brevibacillus</taxon>
    </lineage>
</organism>
<accession>A0A1I3KZV0</accession>
<proteinExistence type="predicted"/>
<evidence type="ECO:0000259" key="6">
    <source>
        <dbReference type="Pfam" id="PF03328"/>
    </source>
</evidence>
<feature type="binding site" evidence="5">
    <location>
        <position position="136"/>
    </location>
    <ligand>
        <name>Mg(2+)</name>
        <dbReference type="ChEBI" id="CHEBI:18420"/>
    </ligand>
</feature>
<name>A0A1I3KZV0_9BACL</name>
<evidence type="ECO:0000313" key="7">
    <source>
        <dbReference type="EMBL" id="SFI77655.1"/>
    </source>
</evidence>
<dbReference type="InterPro" id="IPR040442">
    <property type="entry name" value="Pyrv_kinase-like_dom_sf"/>
</dbReference>
<dbReference type="STRING" id="1884381.SAMN05518846_101133"/>
<dbReference type="InterPro" id="IPR011206">
    <property type="entry name" value="Citrate_lyase_beta/mcl1/mcl2"/>
</dbReference>
<evidence type="ECO:0000256" key="5">
    <source>
        <dbReference type="PIRSR" id="PIRSR015582-2"/>
    </source>
</evidence>
<dbReference type="AlphaFoldDB" id="A0A1I3KZV0"/>
<dbReference type="RefSeq" id="WP_092266021.1">
    <property type="nucleotide sequence ID" value="NZ_FORT01000001.1"/>
</dbReference>
<dbReference type="EMBL" id="FORT01000001">
    <property type="protein sequence ID" value="SFI77655.1"/>
    <property type="molecule type" value="Genomic_DNA"/>
</dbReference>
<dbReference type="PANTHER" id="PTHR32308:SF0">
    <property type="entry name" value="HPCH_HPAI ALDOLASE_CITRATE LYASE DOMAIN-CONTAINING PROTEIN"/>
    <property type="match status" value="1"/>
</dbReference>
<comment type="cofactor">
    <cofactor evidence="1">
        <name>Mg(2+)</name>
        <dbReference type="ChEBI" id="CHEBI:18420"/>
    </cofactor>
</comment>
<dbReference type="Pfam" id="PF03328">
    <property type="entry name" value="HpcH_HpaI"/>
    <property type="match status" value="1"/>
</dbReference>
<reference evidence="8" key="1">
    <citation type="submission" date="2016-10" db="EMBL/GenBank/DDBJ databases">
        <authorList>
            <person name="Varghese N."/>
            <person name="Submissions S."/>
        </authorList>
    </citation>
    <scope>NUCLEOTIDE SEQUENCE [LARGE SCALE GENOMIC DNA]</scope>
    <source>
        <strain evidence="8">OK042</strain>
    </source>
</reference>
<feature type="binding site" evidence="4">
    <location>
        <position position="67"/>
    </location>
    <ligand>
        <name>substrate</name>
    </ligand>
</feature>
<dbReference type="SUPFAM" id="SSF51621">
    <property type="entry name" value="Phosphoenolpyruvate/pyruvate domain"/>
    <property type="match status" value="1"/>
</dbReference>
<keyword evidence="8" id="KW-1185">Reference proteome</keyword>
<dbReference type="Gene3D" id="3.20.20.60">
    <property type="entry name" value="Phosphoenolpyruvate-binding domains"/>
    <property type="match status" value="1"/>
</dbReference>
<keyword evidence="3 5" id="KW-0460">Magnesium</keyword>
<feature type="binding site" evidence="4">
    <location>
        <position position="136"/>
    </location>
    <ligand>
        <name>substrate</name>
    </ligand>
</feature>
<evidence type="ECO:0000256" key="1">
    <source>
        <dbReference type="ARBA" id="ARBA00001946"/>
    </source>
</evidence>
<dbReference type="GO" id="GO:0000287">
    <property type="term" value="F:magnesium ion binding"/>
    <property type="evidence" value="ECO:0007669"/>
    <property type="project" value="TreeGrafter"/>
</dbReference>
<feature type="binding site" evidence="5">
    <location>
        <position position="163"/>
    </location>
    <ligand>
        <name>Mg(2+)</name>
        <dbReference type="ChEBI" id="CHEBI:18420"/>
    </ligand>
</feature>
<keyword evidence="2 5" id="KW-0479">Metal-binding</keyword>
<evidence type="ECO:0000313" key="8">
    <source>
        <dbReference type="Proteomes" id="UP000198915"/>
    </source>
</evidence>
<feature type="domain" description="HpcH/HpaI aldolase/citrate lyase" evidence="6">
    <location>
        <begin position="5"/>
        <end position="232"/>
    </location>
</feature>
<keyword evidence="7" id="KW-0456">Lyase</keyword>
<gene>
    <name evidence="7" type="ORF">SAMN05518846_101133</name>
</gene>
<dbReference type="Proteomes" id="UP000198915">
    <property type="component" value="Unassembled WGS sequence"/>
</dbReference>
<sequence length="307" mass="33844">MRSARTWMFVPGSDARKLEKAAQSPVDAIIYDLEDAVAREEKAMARDLVKVELQKPSSPDTPARFVRVNAMDTPYCEQDVKACLAAKLCGIVLPKAEETDAIVRLDAWLSEWESSEASDGRRGQQRESLEIVPLIESARGLHHAYEIARSSKRVQRLMFGSIDFALDISAELTADGLELLYARSQLVVVSRAAGIGAPIDAVYPRFRDLEGLIRETQRAKQLGFGGKLLIHPSQIAAIRDVFSPSREELGEAESIVAAYEAAVASGIGSIQLGGKMVDLPVYERAKRIVDEARKRKLSLHSNQGEER</sequence>
<evidence type="ECO:0000256" key="2">
    <source>
        <dbReference type="ARBA" id="ARBA00022723"/>
    </source>
</evidence>
<dbReference type="GO" id="GO:0016829">
    <property type="term" value="F:lyase activity"/>
    <property type="evidence" value="ECO:0007669"/>
    <property type="project" value="UniProtKB-KW"/>
</dbReference>